<name>A0A549SM72_9HYPH</name>
<keyword evidence="5" id="KW-0460">Magnesium</keyword>
<organism evidence="10 11">
    <name type="scientific">Rhizobium straminoryzae</name>
    <dbReference type="NCBI Taxonomy" id="1387186"/>
    <lineage>
        <taxon>Bacteria</taxon>
        <taxon>Pseudomonadati</taxon>
        <taxon>Pseudomonadota</taxon>
        <taxon>Alphaproteobacteria</taxon>
        <taxon>Hyphomicrobiales</taxon>
        <taxon>Rhizobiaceae</taxon>
        <taxon>Rhizobium/Agrobacterium group</taxon>
        <taxon>Rhizobium</taxon>
    </lineage>
</organism>
<evidence type="ECO:0000256" key="7">
    <source>
        <dbReference type="ARBA" id="ARBA00023136"/>
    </source>
</evidence>
<dbReference type="Proteomes" id="UP000316801">
    <property type="component" value="Unassembled WGS sequence"/>
</dbReference>
<feature type="non-terminal residue" evidence="10">
    <location>
        <position position="1"/>
    </location>
</feature>
<evidence type="ECO:0000313" key="10">
    <source>
        <dbReference type="EMBL" id="TRL30722.1"/>
    </source>
</evidence>
<dbReference type="PANTHER" id="PTHR41394:SF5">
    <property type="entry name" value="SLC41A_MGTE INTEGRAL MEMBRANE DOMAIN-CONTAINING PROTEIN"/>
    <property type="match status" value="1"/>
</dbReference>
<evidence type="ECO:0000256" key="1">
    <source>
        <dbReference type="ARBA" id="ARBA00004141"/>
    </source>
</evidence>
<reference evidence="10 11" key="1">
    <citation type="submission" date="2019-07" db="EMBL/GenBank/DDBJ databases">
        <title>Ln-dependent methylotrophs.</title>
        <authorList>
            <person name="Tani A."/>
        </authorList>
    </citation>
    <scope>NUCLEOTIDE SEQUENCE [LARGE SCALE GENOMIC DNA]</scope>
    <source>
        <strain evidence="10 11">SM12</strain>
    </source>
</reference>
<evidence type="ECO:0000256" key="5">
    <source>
        <dbReference type="ARBA" id="ARBA00022842"/>
    </source>
</evidence>
<evidence type="ECO:0000256" key="6">
    <source>
        <dbReference type="ARBA" id="ARBA00022989"/>
    </source>
</evidence>
<dbReference type="GO" id="GO:0016020">
    <property type="term" value="C:membrane"/>
    <property type="evidence" value="ECO:0007669"/>
    <property type="project" value="UniProtKB-SubCell"/>
</dbReference>
<dbReference type="SUPFAM" id="SSF161093">
    <property type="entry name" value="MgtE membrane domain-like"/>
    <property type="match status" value="1"/>
</dbReference>
<dbReference type="InterPro" id="IPR036739">
    <property type="entry name" value="SLC41_membr_dom_sf"/>
</dbReference>
<dbReference type="EMBL" id="VJMG01000110">
    <property type="protein sequence ID" value="TRL30722.1"/>
    <property type="molecule type" value="Genomic_DNA"/>
</dbReference>
<feature type="transmembrane region" description="Helical" evidence="8">
    <location>
        <begin position="75"/>
        <end position="93"/>
    </location>
</feature>
<keyword evidence="3" id="KW-0813">Transport</keyword>
<comment type="caution">
    <text evidence="10">The sequence shown here is derived from an EMBL/GenBank/DDBJ whole genome shotgun (WGS) entry which is preliminary data.</text>
</comment>
<dbReference type="PANTHER" id="PTHR41394">
    <property type="entry name" value="MAGNESIUM TRANSPORTER MGTE"/>
    <property type="match status" value="1"/>
</dbReference>
<feature type="transmembrane region" description="Helical" evidence="8">
    <location>
        <begin position="99"/>
        <end position="124"/>
    </location>
</feature>
<keyword evidence="6 8" id="KW-1133">Transmembrane helix</keyword>
<evidence type="ECO:0000259" key="9">
    <source>
        <dbReference type="Pfam" id="PF01769"/>
    </source>
</evidence>
<dbReference type="Gene3D" id="1.10.357.20">
    <property type="entry name" value="SLC41 divalent cation transporters, integral membrane domain"/>
    <property type="match status" value="1"/>
</dbReference>
<keyword evidence="4 8" id="KW-0812">Transmembrane</keyword>
<accession>A0A549SM72</accession>
<evidence type="ECO:0000256" key="3">
    <source>
        <dbReference type="ARBA" id="ARBA00022448"/>
    </source>
</evidence>
<evidence type="ECO:0000313" key="11">
    <source>
        <dbReference type="Proteomes" id="UP000316801"/>
    </source>
</evidence>
<evidence type="ECO:0000256" key="2">
    <source>
        <dbReference type="ARBA" id="ARBA00009749"/>
    </source>
</evidence>
<dbReference type="InterPro" id="IPR006667">
    <property type="entry name" value="SLC41_membr_dom"/>
</dbReference>
<dbReference type="GO" id="GO:0008324">
    <property type="term" value="F:monoatomic cation transmembrane transporter activity"/>
    <property type="evidence" value="ECO:0007669"/>
    <property type="project" value="InterPro"/>
</dbReference>
<keyword evidence="11" id="KW-1185">Reference proteome</keyword>
<sequence>SNSAMTAILAASVIALFDATIQQIVALAVLMPIVAGMGGNAASQTMTVTVRALATRNLDIHNAWRVVRREAGVGLLNGLIFGVLIGVCAGLWFQDTSIGGLIASAMLINMMAAALAGILIPLLLDKIGADPAVSSAVFVTTVTDVTGFFSFLGLATWWFAIG</sequence>
<comment type="similarity">
    <text evidence="2">Belongs to the SLC41A transporter family.</text>
</comment>
<gene>
    <name evidence="10" type="ORF">FNA46_25080</name>
</gene>
<evidence type="ECO:0000256" key="4">
    <source>
        <dbReference type="ARBA" id="ARBA00022692"/>
    </source>
</evidence>
<protein>
    <submittedName>
        <fullName evidence="10">Magnesium transporter</fullName>
    </submittedName>
</protein>
<keyword evidence="7 8" id="KW-0472">Membrane</keyword>
<feature type="transmembrane region" description="Helical" evidence="8">
    <location>
        <begin position="136"/>
        <end position="160"/>
    </location>
</feature>
<dbReference type="RefSeq" id="WP_143127971.1">
    <property type="nucleotide sequence ID" value="NZ_VJMG01000110.1"/>
</dbReference>
<feature type="domain" description="SLC41A/MgtE integral membrane" evidence="9">
    <location>
        <begin position="31"/>
        <end position="154"/>
    </location>
</feature>
<proteinExistence type="inferred from homology"/>
<dbReference type="Pfam" id="PF01769">
    <property type="entry name" value="MgtE"/>
    <property type="match status" value="1"/>
</dbReference>
<comment type="subcellular location">
    <subcellularLocation>
        <location evidence="1">Membrane</location>
        <topology evidence="1">Multi-pass membrane protein</topology>
    </subcellularLocation>
</comment>
<evidence type="ECO:0000256" key="8">
    <source>
        <dbReference type="SAM" id="Phobius"/>
    </source>
</evidence>
<dbReference type="AlphaFoldDB" id="A0A549SM72"/>